<reference evidence="1 2" key="1">
    <citation type="submission" date="2024-05" db="EMBL/GenBank/DDBJ databases">
        <title>A draft genome resource for the thread blight pathogen Marasmius tenuissimus strain MS-2.</title>
        <authorList>
            <person name="Yulfo-Soto G.E."/>
            <person name="Baruah I.K."/>
            <person name="Amoako-Attah I."/>
            <person name="Bukari Y."/>
            <person name="Meinhardt L.W."/>
            <person name="Bailey B.A."/>
            <person name="Cohen S.P."/>
        </authorList>
    </citation>
    <scope>NUCLEOTIDE SEQUENCE [LARGE SCALE GENOMIC DNA]</scope>
    <source>
        <strain evidence="1 2">MS-2</strain>
    </source>
</reference>
<dbReference type="PANTHER" id="PTHR46177">
    <property type="entry name" value="INTEGRASE CATALYTIC DOMAIN-CONTAINING PROTEIN"/>
    <property type="match status" value="1"/>
</dbReference>
<evidence type="ECO:0000313" key="1">
    <source>
        <dbReference type="EMBL" id="KAL0062901.1"/>
    </source>
</evidence>
<keyword evidence="2" id="KW-1185">Reference proteome</keyword>
<dbReference type="Proteomes" id="UP001437256">
    <property type="component" value="Unassembled WGS sequence"/>
</dbReference>
<organism evidence="1 2">
    <name type="scientific">Marasmius tenuissimus</name>
    <dbReference type="NCBI Taxonomy" id="585030"/>
    <lineage>
        <taxon>Eukaryota</taxon>
        <taxon>Fungi</taxon>
        <taxon>Dikarya</taxon>
        <taxon>Basidiomycota</taxon>
        <taxon>Agaricomycotina</taxon>
        <taxon>Agaricomycetes</taxon>
        <taxon>Agaricomycetidae</taxon>
        <taxon>Agaricales</taxon>
        <taxon>Marasmiineae</taxon>
        <taxon>Marasmiaceae</taxon>
        <taxon>Marasmius</taxon>
    </lineage>
</organism>
<comment type="caution">
    <text evidence="1">The sequence shown here is derived from an EMBL/GenBank/DDBJ whole genome shotgun (WGS) entry which is preliminary data.</text>
</comment>
<sequence>MVNITGQNGRDNGIRPSDDRLRELLHGYAKNRMKLDERKLYLEKEGYTISVAKLKKLNREFGVPTVRKPPPLPVATTTVSTIMSKDLAARNGPNTIQHILRRQHNCYVPRDTIRRIARKIFPHGSEARYPGKKAPTLRMGVSIDIYGARCHTSGVVLLDEVVPNARCSSTIGHLYLDMVEKYGVISEQITVDGGTETGELYACHKALRDKYKPEWKDSPAHPEFVSIPSTKNVIIEGHWNHWLRFAGSSLREAIEQGRIGGYFVIGNEVHKNLFHWLWPRIVQRSLDDFIEYWNNHPTRNHRRGNLPSGVRPQLVYDFPEHFGLYNCGIRVDQEDIQVLRATIPRSREECFRWVPDEFDVAAQLAYGQLGEPELTSTSGWQVFVDMLQILSV</sequence>
<dbReference type="PANTHER" id="PTHR46177:SF1">
    <property type="entry name" value="INTEGRASE CATALYTIC DOMAIN-CONTAINING PROTEIN"/>
    <property type="match status" value="1"/>
</dbReference>
<evidence type="ECO:0008006" key="3">
    <source>
        <dbReference type="Google" id="ProtNLM"/>
    </source>
</evidence>
<protein>
    <recommendedName>
        <fullName evidence="3">Clr5 domain-containing protein</fullName>
    </recommendedName>
</protein>
<name>A0ABR2ZML1_9AGAR</name>
<gene>
    <name evidence="1" type="ORF">AAF712_010222</name>
</gene>
<dbReference type="EMBL" id="JBBXMP010000093">
    <property type="protein sequence ID" value="KAL0062901.1"/>
    <property type="molecule type" value="Genomic_DNA"/>
</dbReference>
<proteinExistence type="predicted"/>
<accession>A0ABR2ZML1</accession>
<evidence type="ECO:0000313" key="2">
    <source>
        <dbReference type="Proteomes" id="UP001437256"/>
    </source>
</evidence>